<keyword evidence="2" id="KW-1185">Reference proteome</keyword>
<dbReference type="EMBL" id="CP071182">
    <property type="protein sequence ID" value="QSO47261.1"/>
    <property type="molecule type" value="Genomic_DNA"/>
</dbReference>
<dbReference type="AlphaFoldDB" id="A0A9X7VY70"/>
<dbReference type="GO" id="GO:0019441">
    <property type="term" value="P:L-tryptophan catabolic process to kynurenine"/>
    <property type="evidence" value="ECO:0007669"/>
    <property type="project" value="InterPro"/>
</dbReference>
<dbReference type="KEGG" id="afx:JZ786_23180"/>
<dbReference type="InterPro" id="IPR007325">
    <property type="entry name" value="KFase/CYL"/>
</dbReference>
<dbReference type="RefSeq" id="WP_206656621.1">
    <property type="nucleotide sequence ID" value="NZ_CP071182.1"/>
</dbReference>
<evidence type="ECO:0000313" key="1">
    <source>
        <dbReference type="EMBL" id="QSO47261.1"/>
    </source>
</evidence>
<dbReference type="GO" id="GO:0004061">
    <property type="term" value="F:arylformamidase activity"/>
    <property type="evidence" value="ECO:0007669"/>
    <property type="project" value="InterPro"/>
</dbReference>
<dbReference type="Gene3D" id="3.50.30.50">
    <property type="entry name" value="Putative cyclase"/>
    <property type="match status" value="1"/>
</dbReference>
<dbReference type="Proteomes" id="UP000663505">
    <property type="component" value="Chromosome"/>
</dbReference>
<sequence>MKMIDLSQEIFSGSPVYRGHQPTVIHRLKDVQQLPDGKWTFAINGIFMSDHCGSHTDSFLHMDPSPEAKAIHELPVEMFQGLGVCLDVSAAVPGGFITVEMLEEASEQARVNYGGPVRPRVALLYTGHFGRTFPKPSYGAAHPGLTREATLWLADRGIINIGIDCASVDVEPHKGDEWKPAHSVCRERAILNTENLGNLQELVGKQFWYMGLPLRIVGGTAGPIRAVAILPEEEDLVQWKYLASLS</sequence>
<dbReference type="SUPFAM" id="SSF102198">
    <property type="entry name" value="Putative cyclase"/>
    <property type="match status" value="1"/>
</dbReference>
<gene>
    <name evidence="1" type="ORF">JZ786_23180</name>
</gene>
<dbReference type="PANTHER" id="PTHR31118">
    <property type="entry name" value="CYCLASE-LIKE PROTEIN 2"/>
    <property type="match status" value="1"/>
</dbReference>
<accession>A0A9X7VY70</accession>
<protein>
    <submittedName>
        <fullName evidence="1">Cyclase family protein</fullName>
    </submittedName>
</protein>
<proteinExistence type="predicted"/>
<organism evidence="1 2">
    <name type="scientific">Alicyclobacillus mengziensis</name>
    <dbReference type="NCBI Taxonomy" id="2931921"/>
    <lineage>
        <taxon>Bacteria</taxon>
        <taxon>Bacillati</taxon>
        <taxon>Bacillota</taxon>
        <taxon>Bacilli</taxon>
        <taxon>Bacillales</taxon>
        <taxon>Alicyclobacillaceae</taxon>
        <taxon>Alicyclobacillus</taxon>
    </lineage>
</organism>
<reference evidence="1 2" key="1">
    <citation type="submission" date="2021-02" db="EMBL/GenBank/DDBJ databases">
        <title>Alicyclobacillus curvatus sp. nov. and Alicyclobacillus mengziensis sp. nov., two acidophilic bacteria isolated from acid mine drainage.</title>
        <authorList>
            <person name="Huang Y."/>
        </authorList>
    </citation>
    <scope>NUCLEOTIDE SEQUENCE [LARGE SCALE GENOMIC DNA]</scope>
    <source>
        <strain evidence="1 2">S30H14</strain>
    </source>
</reference>
<dbReference type="InterPro" id="IPR037175">
    <property type="entry name" value="KFase_sf"/>
</dbReference>
<dbReference type="Pfam" id="PF04199">
    <property type="entry name" value="Cyclase"/>
    <property type="match status" value="1"/>
</dbReference>
<dbReference type="PANTHER" id="PTHR31118:SF12">
    <property type="entry name" value="CYCLASE-LIKE PROTEIN 2"/>
    <property type="match status" value="1"/>
</dbReference>
<evidence type="ECO:0000313" key="2">
    <source>
        <dbReference type="Proteomes" id="UP000663505"/>
    </source>
</evidence>
<name>A0A9X7VY70_9BACL</name>